<feature type="compositionally biased region" description="Polar residues" evidence="6">
    <location>
        <begin position="555"/>
        <end position="568"/>
    </location>
</feature>
<dbReference type="GeneID" id="118941414"/>
<feature type="coiled-coil region" evidence="5">
    <location>
        <begin position="1131"/>
        <end position="1165"/>
    </location>
</feature>
<protein>
    <submittedName>
        <fullName evidence="7">Microtubule associated tumor suppressor 1b</fullName>
    </submittedName>
</protein>
<evidence type="ECO:0000256" key="6">
    <source>
        <dbReference type="SAM" id="MobiDB-lite"/>
    </source>
</evidence>
<evidence type="ECO:0000313" key="8">
    <source>
        <dbReference type="Proteomes" id="UP000694395"/>
    </source>
</evidence>
<feature type="region of interest" description="Disordered" evidence="6">
    <location>
        <begin position="33"/>
        <end position="52"/>
    </location>
</feature>
<feature type="compositionally biased region" description="Low complexity" evidence="6">
    <location>
        <begin position="1209"/>
        <end position="1221"/>
    </location>
</feature>
<gene>
    <name evidence="7" type="primary">LOC118941414</name>
</gene>
<feature type="compositionally biased region" description="Polar residues" evidence="6">
    <location>
        <begin position="393"/>
        <end position="406"/>
    </location>
</feature>
<keyword evidence="3 5" id="KW-0175">Coiled coil</keyword>
<feature type="compositionally biased region" description="Basic and acidic residues" evidence="6">
    <location>
        <begin position="119"/>
        <end position="128"/>
    </location>
</feature>
<dbReference type="InterPro" id="IPR051293">
    <property type="entry name" value="MTUS1/CCDC69"/>
</dbReference>
<comment type="similarity">
    <text evidence="2">Belongs to the MTUS1 family.</text>
</comment>
<dbReference type="PANTHER" id="PTHR24200:SF7">
    <property type="entry name" value="MICROTUBULE-ASSOCIATED TUMOR SUPPRESSOR 1"/>
    <property type="match status" value="1"/>
</dbReference>
<dbReference type="Proteomes" id="UP000694395">
    <property type="component" value="Chromosome 19"/>
</dbReference>
<dbReference type="KEGG" id="omy:118941414"/>
<reference evidence="7" key="3">
    <citation type="submission" date="2025-09" db="UniProtKB">
        <authorList>
            <consortium name="Ensembl"/>
        </authorList>
    </citation>
    <scope>IDENTIFICATION</scope>
</reference>
<evidence type="ECO:0000256" key="5">
    <source>
        <dbReference type="SAM" id="Coils"/>
    </source>
</evidence>
<dbReference type="GO" id="GO:0005634">
    <property type="term" value="C:nucleus"/>
    <property type="evidence" value="ECO:0007669"/>
    <property type="project" value="UniProtKB-SubCell"/>
</dbReference>
<dbReference type="OrthoDB" id="10038993at2759"/>
<feature type="compositionally biased region" description="Polar residues" evidence="6">
    <location>
        <begin position="442"/>
        <end position="453"/>
    </location>
</feature>
<feature type="compositionally biased region" description="Polar residues" evidence="6">
    <location>
        <begin position="652"/>
        <end position="663"/>
    </location>
</feature>
<feature type="compositionally biased region" description="Basic and acidic residues" evidence="6">
    <location>
        <begin position="411"/>
        <end position="420"/>
    </location>
</feature>
<reference evidence="7" key="2">
    <citation type="submission" date="2025-08" db="UniProtKB">
        <authorList>
            <consortium name="Ensembl"/>
        </authorList>
    </citation>
    <scope>IDENTIFICATION</scope>
</reference>
<evidence type="ECO:0000256" key="1">
    <source>
        <dbReference type="ARBA" id="ARBA00004123"/>
    </source>
</evidence>
<evidence type="ECO:0000256" key="3">
    <source>
        <dbReference type="ARBA" id="ARBA00023054"/>
    </source>
</evidence>
<feature type="region of interest" description="Disordered" evidence="6">
    <location>
        <begin position="187"/>
        <end position="210"/>
    </location>
</feature>
<feature type="compositionally biased region" description="Polar residues" evidence="6">
    <location>
        <begin position="758"/>
        <end position="783"/>
    </location>
</feature>
<reference evidence="7" key="1">
    <citation type="submission" date="2020-07" db="EMBL/GenBank/DDBJ databases">
        <title>A long reads based de novo assembly of the rainbow trout Arlee double haploid line genome.</title>
        <authorList>
            <person name="Gao G."/>
            <person name="Palti Y."/>
        </authorList>
    </citation>
    <scope>NUCLEOTIDE SEQUENCE [LARGE SCALE GENOMIC DNA]</scope>
</reference>
<dbReference type="RefSeq" id="XP_036809869.1">
    <property type="nucleotide sequence ID" value="XM_036953974.1"/>
</dbReference>
<dbReference type="GeneTree" id="ENSGT00950000183026"/>
<dbReference type="GO" id="GO:0008017">
    <property type="term" value="F:microtubule binding"/>
    <property type="evidence" value="ECO:0007669"/>
    <property type="project" value="TreeGrafter"/>
</dbReference>
<keyword evidence="8" id="KW-1185">Reference proteome</keyword>
<keyword evidence="4" id="KW-0539">Nucleus</keyword>
<feature type="coiled-coil region" evidence="5">
    <location>
        <begin position="986"/>
        <end position="1093"/>
    </location>
</feature>
<evidence type="ECO:0000256" key="4">
    <source>
        <dbReference type="ARBA" id="ARBA00023242"/>
    </source>
</evidence>
<comment type="subcellular location">
    <subcellularLocation>
        <location evidence="1">Nucleus</location>
    </subcellularLocation>
</comment>
<feature type="region of interest" description="Disordered" evidence="6">
    <location>
        <begin position="1206"/>
        <end position="1238"/>
    </location>
</feature>
<organism evidence="7 8">
    <name type="scientific">Oncorhynchus mykiss</name>
    <name type="common">Rainbow trout</name>
    <name type="synonym">Salmo gairdneri</name>
    <dbReference type="NCBI Taxonomy" id="8022"/>
    <lineage>
        <taxon>Eukaryota</taxon>
        <taxon>Metazoa</taxon>
        <taxon>Chordata</taxon>
        <taxon>Craniata</taxon>
        <taxon>Vertebrata</taxon>
        <taxon>Euteleostomi</taxon>
        <taxon>Actinopterygii</taxon>
        <taxon>Neopterygii</taxon>
        <taxon>Teleostei</taxon>
        <taxon>Protacanthopterygii</taxon>
        <taxon>Salmoniformes</taxon>
        <taxon>Salmonidae</taxon>
        <taxon>Salmoninae</taxon>
        <taxon>Oncorhynchus</taxon>
    </lineage>
</organism>
<proteinExistence type="inferred from homology"/>
<dbReference type="RefSeq" id="XP_036809870.1">
    <property type="nucleotide sequence ID" value="XM_036953975.1"/>
</dbReference>
<feature type="region of interest" description="Disordered" evidence="6">
    <location>
        <begin position="533"/>
        <end position="836"/>
    </location>
</feature>
<name>A0A8K9WQ95_ONCMY</name>
<sequence length="1238" mass="132014">MSVSQPGERVPVGGMNGSGMRLPLLCTGDKNGNAFPVSSSSSSSSPDSLQSLSSLDVDMECVMSTQIKMAAVSPAAELPQTEFSESNDNSVSVYLDADEDSWNDNLTLAMSIAGIREHRNGSQGDLHDNVNSVASNSSGRRDSSPDSGATEIPGDEDDEEGFFLSVSSDMGMRRISLIDSERLPSSGVSILEDSDTASPSTTAPIQAPLSAPLPDLCKGLEGRKSPHAGSITMELQNLQTGASSSPGLPDREALQLGVDLPEEACTLDFLPMVEAADTEPIVALEVLLSETIVSPDSEGFTVVSQTSTSVQVSKGVDLAVSPFTVPQSPNKGSKGASPAFRKTKEHPCATRVKPNAAIAKTAVTTTSKPGRTDVKRFPKPDLKNVKSKVMSRPASTTRTANQTQGKTAPANEKKAPDGVKRQRSSLGQTKVASLKPSPKPRPNQNTEPRVSNQSEKRRKGTLVNGICSTSSSSLGSELAVDGHRWTPGEGLLNGEEGTTGVCTTGVCTTGVCTTGVCTTGVCTTGVCTTGVCTTDDTTEGAGGETPVEQRRRNGTKVSSKLGPSSVRQLPQVKGRGAGGASNTGGPSLFPTSPAPVGGSFGSRLPPPAPPTTGKDGQTTGSVSPPRGRPSQTAGIPKPRVTDRPSGLPGPTVVTSNPKPSVNQGLGAARPSAAAAAVSKLPVKNLPTSLSSSSLGSAASESNGSSAALSKLPAPVVGGCKPDERPSQPTAPVGTQGSIKAPTTTRPLGFRTRAPSLPGRSTATGLKTPAVTSQVAGKQAQNPLQRAGSARFNRPAAAATVDKNKARGAPLARTLSQTSTTTQVGGPSQPQPPQPDLVPVPAVPLPVQGPVVSASRPARALVEAKPATEAQYRAQCEKKNQSLQQLRRLLDQGNRRIEALATVVQHLFTEREETLKLKKGLSLELSTLRDELISSSQCCERLQKEKEEVRVSLEEAVRRVQRDHQAELTGLEERLKAFYQAEWDKVHQAYQEEADKCRALMEQQLEEMRSRQETLRRNSEASHAQQMDTLRLTYDTAVQELRKTLEQDLENLDKTLKETEATLTEKIQDLTLENEALSEKLRAEEERRRILAENNQKDSHVLYLGQELESLKVVLEIKTKQLHQQDKKLMQMDRLMESNVKLEERLNKVQQENEDYRARMDKHTALSKQLSSEQAMLQQTLQKESKVNKRLSMENEELLWKLHNGDLASPRRLSPSSPFHSPGNSASFPTAAAPLSPSR</sequence>
<feature type="region of interest" description="Disordered" evidence="6">
    <location>
        <begin position="119"/>
        <end position="162"/>
    </location>
</feature>
<dbReference type="AlphaFoldDB" id="A0A8K9WQ95"/>
<evidence type="ECO:0000313" key="7">
    <source>
        <dbReference type="Ensembl" id="ENSOMYP00000116346.1"/>
    </source>
</evidence>
<accession>A0A8K9WQ95</accession>
<feature type="compositionally biased region" description="Basic and acidic residues" evidence="6">
    <location>
        <begin position="370"/>
        <end position="384"/>
    </location>
</feature>
<dbReference type="PANTHER" id="PTHR24200">
    <property type="entry name" value="TOUCAN, ISOFORM A"/>
    <property type="match status" value="1"/>
</dbReference>
<feature type="coiled-coil region" evidence="5">
    <location>
        <begin position="868"/>
        <end position="902"/>
    </location>
</feature>
<feature type="compositionally biased region" description="Polar residues" evidence="6">
    <location>
        <begin position="726"/>
        <end position="745"/>
    </location>
</feature>
<feature type="region of interest" description="Disordered" evidence="6">
    <location>
        <begin position="324"/>
        <end position="481"/>
    </location>
</feature>
<feature type="compositionally biased region" description="Low complexity" evidence="6">
    <location>
        <begin position="664"/>
        <end position="709"/>
    </location>
</feature>
<feature type="compositionally biased region" description="Low complexity" evidence="6">
    <location>
        <begin position="38"/>
        <end position="52"/>
    </location>
</feature>
<dbReference type="GO" id="GO:0005737">
    <property type="term" value="C:cytoplasm"/>
    <property type="evidence" value="ECO:0007669"/>
    <property type="project" value="TreeGrafter"/>
</dbReference>
<dbReference type="Ensembl" id="ENSOMYT00000164986.1">
    <property type="protein sequence ID" value="ENSOMYP00000116346.1"/>
    <property type="gene ID" value="ENSOMYG00000009304.2"/>
</dbReference>
<evidence type="ECO:0000256" key="2">
    <source>
        <dbReference type="ARBA" id="ARBA00007585"/>
    </source>
</evidence>